<dbReference type="EC" id="3.4.19.12" evidence="9"/>
<keyword evidence="6 9" id="KW-0378">Hydrolase</keyword>
<dbReference type="AlphaFoldDB" id="A0AAW1NYR5"/>
<evidence type="ECO:0000256" key="8">
    <source>
        <dbReference type="ARBA" id="ARBA00022833"/>
    </source>
</evidence>
<evidence type="ECO:0000259" key="11">
    <source>
        <dbReference type="PROSITE" id="PS50802"/>
    </source>
</evidence>
<dbReference type="CDD" id="cd22793">
    <property type="entry name" value="OTU_plant_OTU1_2-like"/>
    <property type="match status" value="1"/>
</dbReference>
<dbReference type="EMBL" id="JALJOR010000026">
    <property type="protein sequence ID" value="KAK9802938.1"/>
    <property type="molecule type" value="Genomic_DNA"/>
</dbReference>
<evidence type="ECO:0000313" key="13">
    <source>
        <dbReference type="Proteomes" id="UP001489004"/>
    </source>
</evidence>
<gene>
    <name evidence="12" type="ORF">WJX72_000560</name>
</gene>
<dbReference type="FunFam" id="3.10.20.90:FF:000096">
    <property type="entry name" value="Ubiquitin thioesterase OTU1"/>
    <property type="match status" value="1"/>
</dbReference>
<dbReference type="Gene3D" id="3.90.70.80">
    <property type="match status" value="1"/>
</dbReference>
<feature type="compositionally biased region" description="Low complexity" evidence="10">
    <location>
        <begin position="186"/>
        <end position="199"/>
    </location>
</feature>
<dbReference type="GO" id="GO:0005829">
    <property type="term" value="C:cytosol"/>
    <property type="evidence" value="ECO:0007669"/>
    <property type="project" value="TreeGrafter"/>
</dbReference>
<dbReference type="SUPFAM" id="SSF54236">
    <property type="entry name" value="Ubiquitin-like"/>
    <property type="match status" value="1"/>
</dbReference>
<keyword evidence="3" id="KW-0479">Metal-binding</keyword>
<reference evidence="12 13" key="1">
    <citation type="journal article" date="2024" name="Nat. Commun.">
        <title>Phylogenomics reveals the evolutionary origins of lichenization in chlorophyte algae.</title>
        <authorList>
            <person name="Puginier C."/>
            <person name="Libourel C."/>
            <person name="Otte J."/>
            <person name="Skaloud P."/>
            <person name="Haon M."/>
            <person name="Grisel S."/>
            <person name="Petersen M."/>
            <person name="Berrin J.G."/>
            <person name="Delaux P.M."/>
            <person name="Dal Grande F."/>
            <person name="Keller J."/>
        </authorList>
    </citation>
    <scope>NUCLEOTIDE SEQUENCE [LARGE SCALE GENOMIC DNA]</scope>
    <source>
        <strain evidence="12 13">SAG 2043</strain>
    </source>
</reference>
<feature type="compositionally biased region" description="Low complexity" evidence="10">
    <location>
        <begin position="128"/>
        <end position="151"/>
    </location>
</feature>
<evidence type="ECO:0000256" key="3">
    <source>
        <dbReference type="ARBA" id="ARBA00022723"/>
    </source>
</evidence>
<dbReference type="GO" id="GO:0005634">
    <property type="term" value="C:nucleus"/>
    <property type="evidence" value="ECO:0007669"/>
    <property type="project" value="TreeGrafter"/>
</dbReference>
<keyword evidence="4" id="KW-0863">Zinc-finger</keyword>
<dbReference type="PANTHER" id="PTHR13312:SF0">
    <property type="entry name" value="UBIQUITIN THIOESTERASE OTU1"/>
    <property type="match status" value="1"/>
</dbReference>
<dbReference type="SUPFAM" id="SSF54001">
    <property type="entry name" value="Cysteine proteinases"/>
    <property type="match status" value="1"/>
</dbReference>
<evidence type="ECO:0000256" key="5">
    <source>
        <dbReference type="ARBA" id="ARBA00022786"/>
    </source>
</evidence>
<evidence type="ECO:0000256" key="7">
    <source>
        <dbReference type="ARBA" id="ARBA00022807"/>
    </source>
</evidence>
<dbReference type="Pfam" id="PF02338">
    <property type="entry name" value="OTU"/>
    <property type="match status" value="1"/>
</dbReference>
<dbReference type="GO" id="GO:0030968">
    <property type="term" value="P:endoplasmic reticulum unfolded protein response"/>
    <property type="evidence" value="ECO:0007669"/>
    <property type="project" value="TreeGrafter"/>
</dbReference>
<comment type="caution">
    <text evidence="12">The sequence shown here is derived from an EMBL/GenBank/DDBJ whole genome shotgun (WGS) entry which is preliminary data.</text>
</comment>
<dbReference type="FunFam" id="3.90.70.80:FF:000017">
    <property type="entry name" value="ubiquitin thioesterase OTU1"/>
    <property type="match status" value="1"/>
</dbReference>
<proteinExistence type="predicted"/>
<dbReference type="PANTHER" id="PTHR13312">
    <property type="entry name" value="HIV-INDUCED PROTEIN-7-LIKE PROTEASE"/>
    <property type="match status" value="1"/>
</dbReference>
<protein>
    <recommendedName>
        <fullName evidence="9">Ubiquitin thioesterase OTU</fullName>
        <ecNumber evidence="9">3.4.19.12</ecNumber>
    </recommendedName>
</protein>
<keyword evidence="7 9" id="KW-0788">Thiol protease</keyword>
<keyword evidence="8" id="KW-0862">Zinc</keyword>
<evidence type="ECO:0000256" key="10">
    <source>
        <dbReference type="SAM" id="MobiDB-lite"/>
    </source>
</evidence>
<dbReference type="InterPro" id="IPR003903">
    <property type="entry name" value="UIM_dom"/>
</dbReference>
<comment type="catalytic activity">
    <reaction evidence="1 9">
        <text>Thiol-dependent hydrolysis of ester, thioester, amide, peptide and isopeptide bonds formed by the C-terminal Gly of ubiquitin (a 76-residue protein attached to proteins as an intracellular targeting signal).</text>
        <dbReference type="EC" id="3.4.19.12"/>
    </reaction>
</comment>
<feature type="domain" description="OTU" evidence="11">
    <location>
        <begin position="210"/>
        <end position="332"/>
    </location>
</feature>
<evidence type="ECO:0000256" key="4">
    <source>
        <dbReference type="ARBA" id="ARBA00022771"/>
    </source>
</evidence>
<evidence type="ECO:0000256" key="1">
    <source>
        <dbReference type="ARBA" id="ARBA00000707"/>
    </source>
</evidence>
<sequence>MNLRCRGPSGQYTLAGLEGSLSVRAFQQMLAEKTGVPAAAQEILAGFPPKPLQLPADSAGATLADLPLQNGDTVVVRQAAGSSAAPAQQAQHSSAAAYAGQAQTMASAASGDQAESLARSLAASLAGSRPAAPAAQQAQQAQAPSWSIPPADQDDDEELARAIAASLASSDASPAPTRPQHPQPAAPAGHAGQQQIGAPTSVSLPDGTAVVRRIIASDNSCLFNAVGYVMERSKTRAPHLRRVIAETVAADPETYSEAFLEKPNAEYRKWIQDPLKWGGAIELSILASYFGREIAAYDIQTKRCDVYGQGNDYIERVMLLYDGLHYDAMALAAFEGAPEEIDVTIFDPTSPSAPAIERAAAELVAKAHEARQFTDTTNFTLRCGVCQIGVKGEKEAREHAKATGHQSFSEYHRR</sequence>
<comment type="function">
    <text evidence="9">Hydrolase that can remove conjugated ubiquitin from proteins and may therefore play an important regulatory role at the level of protein turnover by preventing degradation.</text>
</comment>
<dbReference type="InterPro" id="IPR038765">
    <property type="entry name" value="Papain-like_cys_pep_sf"/>
</dbReference>
<dbReference type="Pfam" id="PF21403">
    <property type="entry name" value="OTU1_UBXL"/>
    <property type="match status" value="1"/>
</dbReference>
<dbReference type="GO" id="GO:0008270">
    <property type="term" value="F:zinc ion binding"/>
    <property type="evidence" value="ECO:0007669"/>
    <property type="project" value="UniProtKB-KW"/>
</dbReference>
<evidence type="ECO:0000256" key="9">
    <source>
        <dbReference type="RuleBase" id="RU367104"/>
    </source>
</evidence>
<dbReference type="Pfam" id="PF24560">
    <property type="entry name" value="zf-C2H2_OTU1_C"/>
    <property type="match status" value="1"/>
</dbReference>
<organism evidence="12 13">
    <name type="scientific">[Myrmecia] bisecta</name>
    <dbReference type="NCBI Taxonomy" id="41462"/>
    <lineage>
        <taxon>Eukaryota</taxon>
        <taxon>Viridiplantae</taxon>
        <taxon>Chlorophyta</taxon>
        <taxon>core chlorophytes</taxon>
        <taxon>Trebouxiophyceae</taxon>
        <taxon>Trebouxiales</taxon>
        <taxon>Trebouxiaceae</taxon>
        <taxon>Myrmecia</taxon>
    </lineage>
</organism>
<keyword evidence="9" id="KW-0963">Cytoplasm</keyword>
<dbReference type="GO" id="GO:0016579">
    <property type="term" value="P:protein deubiquitination"/>
    <property type="evidence" value="ECO:0007669"/>
    <property type="project" value="TreeGrafter"/>
</dbReference>
<dbReference type="Gene3D" id="3.10.20.90">
    <property type="entry name" value="Phosphatidylinositol 3-kinase Catalytic Subunit, Chain A, domain 1"/>
    <property type="match status" value="1"/>
</dbReference>
<dbReference type="InterPro" id="IPR048857">
    <property type="entry name" value="OTU1_Ubl"/>
</dbReference>
<dbReference type="InterPro" id="IPR057766">
    <property type="entry name" value="Znf-C2H2_OTU1-like_C"/>
</dbReference>
<evidence type="ECO:0000256" key="2">
    <source>
        <dbReference type="ARBA" id="ARBA00022670"/>
    </source>
</evidence>
<dbReference type="InterPro" id="IPR003323">
    <property type="entry name" value="OTU_dom"/>
</dbReference>
<comment type="subcellular location">
    <subcellularLocation>
        <location evidence="9">Cytoplasm</location>
    </subcellularLocation>
</comment>
<dbReference type="Proteomes" id="UP001489004">
    <property type="component" value="Unassembled WGS sequence"/>
</dbReference>
<feature type="compositionally biased region" description="Pro residues" evidence="10">
    <location>
        <begin position="176"/>
        <end position="185"/>
    </location>
</feature>
<accession>A0AAW1NYR5</accession>
<evidence type="ECO:0000256" key="6">
    <source>
        <dbReference type="ARBA" id="ARBA00022801"/>
    </source>
</evidence>
<dbReference type="GO" id="GO:0004843">
    <property type="term" value="F:cysteine-type deubiquitinase activity"/>
    <property type="evidence" value="ECO:0007669"/>
    <property type="project" value="UniProtKB-UniRule"/>
</dbReference>
<dbReference type="PROSITE" id="PS50802">
    <property type="entry name" value="OTU"/>
    <property type="match status" value="1"/>
</dbReference>
<dbReference type="PROSITE" id="PS50330">
    <property type="entry name" value="UIM"/>
    <property type="match status" value="1"/>
</dbReference>
<feature type="region of interest" description="Disordered" evidence="10">
    <location>
        <begin position="168"/>
        <end position="203"/>
    </location>
</feature>
<dbReference type="GO" id="GO:0036503">
    <property type="term" value="P:ERAD pathway"/>
    <property type="evidence" value="ECO:0007669"/>
    <property type="project" value="TreeGrafter"/>
</dbReference>
<dbReference type="CDD" id="cd17059">
    <property type="entry name" value="Ubl_OTU1"/>
    <property type="match status" value="1"/>
</dbReference>
<dbReference type="InterPro" id="IPR029071">
    <property type="entry name" value="Ubiquitin-like_domsf"/>
</dbReference>
<evidence type="ECO:0000313" key="12">
    <source>
        <dbReference type="EMBL" id="KAK9802938.1"/>
    </source>
</evidence>
<name>A0AAW1NYR5_9CHLO</name>
<keyword evidence="5 9" id="KW-0833">Ubl conjugation pathway</keyword>
<feature type="region of interest" description="Disordered" evidence="10">
    <location>
        <begin position="128"/>
        <end position="156"/>
    </location>
</feature>
<keyword evidence="2" id="KW-0645">Protease</keyword>
<keyword evidence="13" id="KW-1185">Reference proteome</keyword>